<reference evidence="2 3" key="1">
    <citation type="journal article" date="2016" name="Nat. Commun.">
        <title>Thousands of microbial genomes shed light on interconnected biogeochemical processes in an aquifer system.</title>
        <authorList>
            <person name="Anantharaman K."/>
            <person name="Brown C.T."/>
            <person name="Hug L.A."/>
            <person name="Sharon I."/>
            <person name="Castelle C.J."/>
            <person name="Probst A.J."/>
            <person name="Thomas B.C."/>
            <person name="Singh A."/>
            <person name="Wilkins M.J."/>
            <person name="Karaoz U."/>
            <person name="Brodie E.L."/>
            <person name="Williams K.H."/>
            <person name="Hubbard S.S."/>
            <person name="Banfield J.F."/>
        </authorList>
    </citation>
    <scope>NUCLEOTIDE SEQUENCE [LARGE SCALE GENOMIC DNA]</scope>
</reference>
<accession>A0A1G2IC11</accession>
<feature type="region of interest" description="Disordered" evidence="1">
    <location>
        <begin position="1"/>
        <end position="21"/>
    </location>
</feature>
<proteinExistence type="predicted"/>
<dbReference type="EMBL" id="MHPA01000028">
    <property type="protein sequence ID" value="OGZ72245.1"/>
    <property type="molecule type" value="Genomic_DNA"/>
</dbReference>
<evidence type="ECO:0000256" key="1">
    <source>
        <dbReference type="SAM" id="MobiDB-lite"/>
    </source>
</evidence>
<evidence type="ECO:0000313" key="3">
    <source>
        <dbReference type="Proteomes" id="UP000176774"/>
    </source>
</evidence>
<name>A0A1G2IC11_9BACT</name>
<feature type="compositionally biased region" description="Basic and acidic residues" evidence="1">
    <location>
        <begin position="11"/>
        <end position="21"/>
    </location>
</feature>
<evidence type="ECO:0000313" key="2">
    <source>
        <dbReference type="EMBL" id="OGZ72245.1"/>
    </source>
</evidence>
<dbReference type="STRING" id="1802214.A2908_03840"/>
<sequence length="255" mass="29305">MSVERGGYLESHLEKKELSPEDQIRTYESHKKLSESLDGVDYKDKGDISLEKDNLVISFSYRSPKPEDVSGLNQDFLQERQIDASQLRLLDDVSIGKKDDSKTINVLEDLPIGYKIIFIPKDKTIFGGNADVEYKTIYIWGSLARPKIILNLLHEIGHSIDYEQIEEKKDKEYFINSYKAMNRANDQNPTKKNLEEVLKRERNAWAFALSKVKPILGRDGLSKDDVRSFIHHALSSYSDIIRQRIELGLYGPLAK</sequence>
<comment type="caution">
    <text evidence="2">The sequence shown here is derived from an EMBL/GenBank/DDBJ whole genome shotgun (WGS) entry which is preliminary data.</text>
</comment>
<dbReference type="Proteomes" id="UP000176774">
    <property type="component" value="Unassembled WGS sequence"/>
</dbReference>
<gene>
    <name evidence="2" type="ORF">A2908_03840</name>
</gene>
<protein>
    <submittedName>
        <fullName evidence="2">Uncharacterized protein</fullName>
    </submittedName>
</protein>
<dbReference type="AlphaFoldDB" id="A0A1G2IC11"/>
<organism evidence="2 3">
    <name type="scientific">Candidatus Staskawiczbacteria bacterium RIFCSPLOWO2_01_FULL_38_12b</name>
    <dbReference type="NCBI Taxonomy" id="1802214"/>
    <lineage>
        <taxon>Bacteria</taxon>
        <taxon>Candidatus Staskawicziibacteriota</taxon>
    </lineage>
</organism>